<dbReference type="SMART" id="SM01040">
    <property type="entry name" value="Bro-N"/>
    <property type="match status" value="1"/>
</dbReference>
<reference evidence="2" key="1">
    <citation type="journal article" date="2021" name="Proc. Natl. Acad. Sci. U.S.A.">
        <title>A Catalog of Tens of Thousands of Viruses from Human Metagenomes Reveals Hidden Associations with Chronic Diseases.</title>
        <authorList>
            <person name="Tisza M.J."/>
            <person name="Buck C.B."/>
        </authorList>
    </citation>
    <scope>NUCLEOTIDE SEQUENCE</scope>
    <source>
        <strain evidence="2">CtQkj3</strain>
    </source>
</reference>
<dbReference type="InterPro" id="IPR005039">
    <property type="entry name" value="Ant_C"/>
</dbReference>
<protein>
    <submittedName>
        <fullName evidence="2">Repressor domain protein</fullName>
    </submittedName>
</protein>
<name>A0A8S5TVT8_9CAUD</name>
<dbReference type="PROSITE" id="PS51750">
    <property type="entry name" value="BRO_N"/>
    <property type="match status" value="1"/>
</dbReference>
<dbReference type="PANTHER" id="PTHR36180:SF2">
    <property type="entry name" value="BRO FAMILY PROTEIN"/>
    <property type="match status" value="1"/>
</dbReference>
<dbReference type="PANTHER" id="PTHR36180">
    <property type="entry name" value="DNA-BINDING PROTEIN-RELATED-RELATED"/>
    <property type="match status" value="1"/>
</dbReference>
<dbReference type="GO" id="GO:0003677">
    <property type="term" value="F:DNA binding"/>
    <property type="evidence" value="ECO:0007669"/>
    <property type="project" value="InterPro"/>
</dbReference>
<accession>A0A8S5TVT8</accession>
<evidence type="ECO:0000259" key="1">
    <source>
        <dbReference type="PROSITE" id="PS51750"/>
    </source>
</evidence>
<dbReference type="EMBL" id="BK015942">
    <property type="protein sequence ID" value="DAF86316.1"/>
    <property type="molecule type" value="Genomic_DNA"/>
</dbReference>
<proteinExistence type="predicted"/>
<dbReference type="Pfam" id="PF03374">
    <property type="entry name" value="ANT"/>
    <property type="match status" value="1"/>
</dbReference>
<sequence length="254" mass="28424">MNQLQVFNNTEFGQVRTMMIKGSPWFVAKDVCECLGIIKHRDAVSRLDGDERGSVEVDTLGGTQQMAAVNEYGLYNLVLSSRKPSAKAFKRWITHEVIPAIRKHGAYMTGETLEQALTSPDFLIRLATELKTEQEARRLAEQKIEADKPKVLFADSVAASHGSILVGELAKLLNQNGIDIGQNRLFNWLRENGYLICRKGTDYNMPTQRSMEMQLFSIKETAITHSDGHVSISKTVKVTGKGQLYFVNKFLKGA</sequence>
<dbReference type="InterPro" id="IPR003497">
    <property type="entry name" value="BRO_N_domain"/>
</dbReference>
<dbReference type="Pfam" id="PF02498">
    <property type="entry name" value="Bro-N"/>
    <property type="match status" value="1"/>
</dbReference>
<organism evidence="2">
    <name type="scientific">Siphoviridae sp. ctQkj3</name>
    <dbReference type="NCBI Taxonomy" id="2825495"/>
    <lineage>
        <taxon>Viruses</taxon>
        <taxon>Duplodnaviria</taxon>
        <taxon>Heunggongvirae</taxon>
        <taxon>Uroviricota</taxon>
        <taxon>Caudoviricetes</taxon>
    </lineage>
</organism>
<evidence type="ECO:0000313" key="2">
    <source>
        <dbReference type="EMBL" id="DAF86316.1"/>
    </source>
</evidence>
<feature type="domain" description="Bro-N" evidence="1">
    <location>
        <begin position="1"/>
        <end position="105"/>
    </location>
</feature>